<organism evidence="7 8">
    <name type="scientific">Wallemia ichthyophaga (strain EXF-994 / CBS 113033)</name>
    <dbReference type="NCBI Taxonomy" id="1299270"/>
    <lineage>
        <taxon>Eukaryota</taxon>
        <taxon>Fungi</taxon>
        <taxon>Dikarya</taxon>
        <taxon>Basidiomycota</taxon>
        <taxon>Wallemiomycotina</taxon>
        <taxon>Wallemiomycetes</taxon>
        <taxon>Wallemiales</taxon>
        <taxon>Wallemiaceae</taxon>
        <taxon>Wallemia</taxon>
    </lineage>
</organism>
<keyword evidence="4" id="KW-0687">Ribonucleoprotein</keyword>
<dbReference type="GO" id="GO:0022625">
    <property type="term" value="C:cytosolic large ribosomal subunit"/>
    <property type="evidence" value="ECO:0007669"/>
    <property type="project" value="TreeGrafter"/>
</dbReference>
<dbReference type="Gene3D" id="2.30.170.20">
    <property type="entry name" value="Ribosomal protein L24e"/>
    <property type="match status" value="1"/>
</dbReference>
<evidence type="ECO:0000313" key="8">
    <source>
        <dbReference type="Proteomes" id="UP000014064"/>
    </source>
</evidence>
<dbReference type="SMART" id="SM00746">
    <property type="entry name" value="TRASH"/>
    <property type="match status" value="1"/>
</dbReference>
<dbReference type="SUPFAM" id="SSF57716">
    <property type="entry name" value="Glucocorticoid receptor-like (DNA-binding domain)"/>
    <property type="match status" value="1"/>
</dbReference>
<evidence type="ECO:0000256" key="3">
    <source>
        <dbReference type="ARBA" id="ARBA00022980"/>
    </source>
</evidence>
<feature type="compositionally biased region" description="Gly residues" evidence="5">
    <location>
        <begin position="167"/>
        <end position="177"/>
    </location>
</feature>
<protein>
    <recommendedName>
        <fullName evidence="2">Ribosome biogenesis protein RLP24</fullName>
    </recommendedName>
</protein>
<proteinExistence type="inferred from homology"/>
<sequence length="177" mass="19245">MICSSFAPKSLIGTFFSHPTTLPLTPNPTGSSMKVELCSFSGQKIYPAKGRLYVRLDNRVFRFANGKCESLFLQRKNPRKIAWTAFCRKLHKKGVTEEVHKKKGKKSAKTSRGIVGLDLEAIQAKRTQKPEVRTAARQEAIKQAKESKAARANATKAHAPVAAGPGATKGAGPNKGK</sequence>
<evidence type="ECO:0000256" key="2">
    <source>
        <dbReference type="ARBA" id="ARBA00018397"/>
    </source>
</evidence>
<dbReference type="PANTHER" id="PTHR10792">
    <property type="entry name" value="60S RIBOSOMAL PROTEIN L24"/>
    <property type="match status" value="1"/>
</dbReference>
<dbReference type="GO" id="GO:0002181">
    <property type="term" value="P:cytoplasmic translation"/>
    <property type="evidence" value="ECO:0007669"/>
    <property type="project" value="TreeGrafter"/>
</dbReference>
<dbReference type="Pfam" id="PF01246">
    <property type="entry name" value="Ribosomal_L24e"/>
    <property type="match status" value="1"/>
</dbReference>
<evidence type="ECO:0000313" key="7">
    <source>
        <dbReference type="EMBL" id="EOR00928.1"/>
    </source>
</evidence>
<dbReference type="GO" id="GO:0003729">
    <property type="term" value="F:mRNA binding"/>
    <property type="evidence" value="ECO:0007669"/>
    <property type="project" value="TreeGrafter"/>
</dbReference>
<dbReference type="EMBL" id="KE007232">
    <property type="protein sequence ID" value="EOR00928.1"/>
    <property type="molecule type" value="Genomic_DNA"/>
</dbReference>
<dbReference type="HOGENOM" id="CLU_106411_2_0_1"/>
<name>R9AFE4_WALI9</name>
<dbReference type="PANTHER" id="PTHR10792:SF1">
    <property type="entry name" value="RIBOSOMAL PROTEIN L24"/>
    <property type="match status" value="1"/>
</dbReference>
<dbReference type="InterPro" id="IPR038630">
    <property type="entry name" value="L24e/L24_sf"/>
</dbReference>
<feature type="domain" description="TRASH" evidence="6">
    <location>
        <begin position="38"/>
        <end position="76"/>
    </location>
</feature>
<gene>
    <name evidence="7" type="ORF">J056_004740</name>
</gene>
<feature type="region of interest" description="Disordered" evidence="5">
    <location>
        <begin position="125"/>
        <end position="177"/>
    </location>
</feature>
<accession>R9AFE4</accession>
<keyword evidence="3 7" id="KW-0689">Ribosomal protein</keyword>
<feature type="compositionally biased region" description="Low complexity" evidence="5">
    <location>
        <begin position="150"/>
        <end position="166"/>
    </location>
</feature>
<dbReference type="KEGG" id="wic:J056_004740"/>
<dbReference type="GO" id="GO:0003735">
    <property type="term" value="F:structural constituent of ribosome"/>
    <property type="evidence" value="ECO:0007669"/>
    <property type="project" value="InterPro"/>
</dbReference>
<evidence type="ECO:0000256" key="4">
    <source>
        <dbReference type="ARBA" id="ARBA00023274"/>
    </source>
</evidence>
<dbReference type="AlphaFoldDB" id="R9AFE4"/>
<dbReference type="InterPro" id="IPR023442">
    <property type="entry name" value="Ribosomal_eL24_CS"/>
</dbReference>
<reference evidence="8" key="1">
    <citation type="journal article" date="2013" name="BMC Genomics">
        <title>Genome and transcriptome sequencing of the halophilic fungus Wallemia ichthyophaga: haloadaptations present and absent.</title>
        <authorList>
            <person name="Zajc J."/>
            <person name="Liu Y."/>
            <person name="Dai W."/>
            <person name="Yang Z."/>
            <person name="Hu J."/>
            <person name="Gostincar C."/>
            <person name="Gunde-Cimerman N."/>
        </authorList>
    </citation>
    <scope>NUCLEOTIDE SEQUENCE [LARGE SCALE GENOMIC DNA]</scope>
    <source>
        <strain evidence="8">EXF-994 / CBS 113033</strain>
    </source>
</reference>
<dbReference type="OMA" id="QVFRRMH"/>
<dbReference type="InterPro" id="IPR011017">
    <property type="entry name" value="TRASH_dom"/>
</dbReference>
<evidence type="ECO:0000256" key="1">
    <source>
        <dbReference type="ARBA" id="ARBA00005647"/>
    </source>
</evidence>
<dbReference type="eggNOG" id="KOG1722">
    <property type="taxonomic scope" value="Eukaryota"/>
</dbReference>
<dbReference type="Gene3D" id="6.10.250.1270">
    <property type="match status" value="1"/>
</dbReference>
<evidence type="ECO:0000259" key="6">
    <source>
        <dbReference type="SMART" id="SM00746"/>
    </source>
</evidence>
<comment type="similarity">
    <text evidence="1">Belongs to the eukaryotic ribosomal protein eL24 family.</text>
</comment>
<dbReference type="GeneID" id="20377692"/>
<dbReference type="CDD" id="cd00472">
    <property type="entry name" value="Ribosomal_L24e_L24"/>
    <property type="match status" value="1"/>
</dbReference>
<evidence type="ECO:0000256" key="5">
    <source>
        <dbReference type="SAM" id="MobiDB-lite"/>
    </source>
</evidence>
<dbReference type="STRING" id="1299270.R9AFE4"/>
<dbReference type="RefSeq" id="XP_009268205.1">
    <property type="nucleotide sequence ID" value="XM_009269930.1"/>
</dbReference>
<dbReference type="PROSITE" id="PS01073">
    <property type="entry name" value="RIBOSOMAL_L24E"/>
    <property type="match status" value="1"/>
</dbReference>
<keyword evidence="8" id="KW-1185">Reference proteome</keyword>
<dbReference type="InterPro" id="IPR056366">
    <property type="entry name" value="Ribosomal_eL24"/>
</dbReference>
<dbReference type="Proteomes" id="UP000014064">
    <property type="component" value="Unassembled WGS sequence"/>
</dbReference>
<dbReference type="InterPro" id="IPR000988">
    <property type="entry name" value="Ribosomal_eL24-rel_N"/>
</dbReference>
<feature type="compositionally biased region" description="Basic and acidic residues" evidence="5">
    <location>
        <begin position="128"/>
        <end position="149"/>
    </location>
</feature>
<dbReference type="OrthoDB" id="1727108at2759"/>
<dbReference type="FunFam" id="2.30.170.20:FF:000002">
    <property type="entry name" value="60S ribosomal protein L24"/>
    <property type="match status" value="1"/>
</dbReference>